<organism evidence="4 5">
    <name type="scientific">Pseudomonas fontis</name>
    <dbReference type="NCBI Taxonomy" id="2942633"/>
    <lineage>
        <taxon>Bacteria</taxon>
        <taxon>Pseudomonadati</taxon>
        <taxon>Pseudomonadota</taxon>
        <taxon>Gammaproteobacteria</taxon>
        <taxon>Pseudomonadales</taxon>
        <taxon>Pseudomonadaceae</taxon>
        <taxon>Pseudomonas</taxon>
    </lineage>
</organism>
<dbReference type="PANTHER" id="PTHR43877">
    <property type="entry name" value="AMINOALKYLPHOSPHONATE N-ACETYLTRANSFERASE-RELATED-RELATED"/>
    <property type="match status" value="1"/>
</dbReference>
<name>A0ABT5NUU2_9PSED</name>
<evidence type="ECO:0000313" key="5">
    <source>
        <dbReference type="Proteomes" id="UP001148203"/>
    </source>
</evidence>
<proteinExistence type="predicted"/>
<keyword evidence="2 4" id="KW-0012">Acyltransferase</keyword>
<dbReference type="Gene3D" id="3.40.630.30">
    <property type="match status" value="1"/>
</dbReference>
<reference evidence="4 5" key="1">
    <citation type="submission" date="2022-05" db="EMBL/GenBank/DDBJ databases">
        <title>Novel Pseudomonas spp. Isolated from a Rainbow Trout Aquaculture Facility.</title>
        <authorList>
            <person name="Testerman T."/>
            <person name="Graf J."/>
        </authorList>
    </citation>
    <scope>NUCLEOTIDE SEQUENCE [LARGE SCALE GENOMIC DNA]</scope>
    <source>
        <strain evidence="4 5">ID681</strain>
    </source>
</reference>
<dbReference type="GO" id="GO:0016746">
    <property type="term" value="F:acyltransferase activity"/>
    <property type="evidence" value="ECO:0007669"/>
    <property type="project" value="UniProtKB-KW"/>
</dbReference>
<protein>
    <submittedName>
        <fullName evidence="4">GNAT family N-acetyltransferase</fullName>
        <ecNumber evidence="4">2.3.1.-</ecNumber>
    </submittedName>
</protein>
<dbReference type="SUPFAM" id="SSF55729">
    <property type="entry name" value="Acyl-CoA N-acyltransferases (Nat)"/>
    <property type="match status" value="1"/>
</dbReference>
<feature type="domain" description="N-acetyltransferase" evidence="3">
    <location>
        <begin position="2"/>
        <end position="162"/>
    </location>
</feature>
<dbReference type="Pfam" id="PF00583">
    <property type="entry name" value="Acetyltransf_1"/>
    <property type="match status" value="1"/>
</dbReference>
<dbReference type="RefSeq" id="WP_273913624.1">
    <property type="nucleotide sequence ID" value="NZ_JAMDGX010000093.1"/>
</dbReference>
<evidence type="ECO:0000313" key="4">
    <source>
        <dbReference type="EMBL" id="MDD0991952.1"/>
    </source>
</evidence>
<dbReference type="InterPro" id="IPR050832">
    <property type="entry name" value="Bact_Acetyltransf"/>
</dbReference>
<dbReference type="Proteomes" id="UP001148203">
    <property type="component" value="Unassembled WGS sequence"/>
</dbReference>
<dbReference type="InterPro" id="IPR016181">
    <property type="entry name" value="Acyl_CoA_acyltransferase"/>
</dbReference>
<dbReference type="InterPro" id="IPR000182">
    <property type="entry name" value="GNAT_dom"/>
</dbReference>
<comment type="caution">
    <text evidence="4">The sequence shown here is derived from an EMBL/GenBank/DDBJ whole genome shotgun (WGS) entry which is preliminary data.</text>
</comment>
<evidence type="ECO:0000256" key="1">
    <source>
        <dbReference type="ARBA" id="ARBA00022679"/>
    </source>
</evidence>
<keyword evidence="5" id="KW-1185">Reference proteome</keyword>
<sequence>MITVRQVVPAEWALYRDLRLQALRDAPDAFGSTYEAEAQRSDELWSARVAAAFDSGRDRAFFARNGAAVCGLVWCKVSATEATVAEVFQMWVEPASRGSGAGRALLAAAVAWAQSVGVRGVRLGVTTGDSPATRLYTAQGFRPVGDLERLREASELMAQTMVLELSAR</sequence>
<dbReference type="PANTHER" id="PTHR43877:SF2">
    <property type="entry name" value="AMINOALKYLPHOSPHONATE N-ACETYLTRANSFERASE-RELATED"/>
    <property type="match status" value="1"/>
</dbReference>
<dbReference type="PROSITE" id="PS51186">
    <property type="entry name" value="GNAT"/>
    <property type="match status" value="1"/>
</dbReference>
<gene>
    <name evidence="4" type="ORF">M5G11_15560</name>
</gene>
<keyword evidence="1 4" id="KW-0808">Transferase</keyword>
<dbReference type="EC" id="2.3.1.-" evidence="4"/>
<dbReference type="EMBL" id="JAMDGY010000044">
    <property type="protein sequence ID" value="MDD0991952.1"/>
    <property type="molecule type" value="Genomic_DNA"/>
</dbReference>
<evidence type="ECO:0000256" key="2">
    <source>
        <dbReference type="ARBA" id="ARBA00023315"/>
    </source>
</evidence>
<evidence type="ECO:0000259" key="3">
    <source>
        <dbReference type="PROSITE" id="PS51186"/>
    </source>
</evidence>
<accession>A0ABT5NUU2</accession>